<reference evidence="2" key="1">
    <citation type="submission" date="2009-07" db="EMBL/GenBank/DDBJ databases">
        <title>Complete sequence of Geobacter sp. M21.</title>
        <authorList>
            <consortium name="US DOE Joint Genome Institute"/>
            <person name="Lucas S."/>
            <person name="Copeland A."/>
            <person name="Lapidus A."/>
            <person name="Glavina del Rio T."/>
            <person name="Dalin E."/>
            <person name="Tice H."/>
            <person name="Bruce D."/>
            <person name="Goodwin L."/>
            <person name="Pitluck S."/>
            <person name="Saunders E."/>
            <person name="Brettin T."/>
            <person name="Detter J.C."/>
            <person name="Han C."/>
            <person name="Larimer F."/>
            <person name="Land M."/>
            <person name="Hauser L."/>
            <person name="Kyrpides N."/>
            <person name="Ovchinnikova G."/>
            <person name="Lovley D."/>
        </authorList>
    </citation>
    <scope>NUCLEOTIDE SEQUENCE [LARGE SCALE GENOMIC DNA]</scope>
    <source>
        <strain evidence="2">M21</strain>
    </source>
</reference>
<dbReference type="HOGENOM" id="CLU_185991_0_0_7"/>
<dbReference type="KEGG" id="gem:GM21_2890"/>
<organism evidence="2">
    <name type="scientific">Geobacter sp. (strain M21)</name>
    <dbReference type="NCBI Taxonomy" id="443144"/>
    <lineage>
        <taxon>Bacteria</taxon>
        <taxon>Pseudomonadati</taxon>
        <taxon>Thermodesulfobacteriota</taxon>
        <taxon>Desulfuromonadia</taxon>
        <taxon>Geobacterales</taxon>
        <taxon>Geobacteraceae</taxon>
        <taxon>Geobacter</taxon>
    </lineage>
</organism>
<dbReference type="OrthoDB" id="5397290at2"/>
<evidence type="ECO:0000256" key="1">
    <source>
        <dbReference type="SAM" id="MobiDB-lite"/>
    </source>
</evidence>
<dbReference type="AlphaFoldDB" id="C6E237"/>
<proteinExistence type="predicted"/>
<dbReference type="STRING" id="443144.GM21_2890"/>
<gene>
    <name evidence="2" type="ordered locus">GM21_2890</name>
</gene>
<feature type="region of interest" description="Disordered" evidence="1">
    <location>
        <begin position="69"/>
        <end position="89"/>
    </location>
</feature>
<sequence>MSIRRGDVVSHCTAVEWGVGKVVEVSEYRVSIHFNDGTTRKIASSHFASLVPAAPGSYIPADPVVEKAPTKAKAPRKKAVSAKQAVVAK</sequence>
<protein>
    <recommendedName>
        <fullName evidence="3">DUF3553 domain-containing protein</fullName>
    </recommendedName>
</protein>
<name>C6E237_GEOSM</name>
<evidence type="ECO:0000313" key="2">
    <source>
        <dbReference type="EMBL" id="ACT18921.1"/>
    </source>
</evidence>
<dbReference type="InterPro" id="IPR021938">
    <property type="entry name" value="DUF3553"/>
</dbReference>
<evidence type="ECO:0008006" key="3">
    <source>
        <dbReference type="Google" id="ProtNLM"/>
    </source>
</evidence>
<accession>C6E237</accession>
<dbReference type="EMBL" id="CP001661">
    <property type="protein sequence ID" value="ACT18921.1"/>
    <property type="molecule type" value="Genomic_DNA"/>
</dbReference>
<dbReference type="Pfam" id="PF12073">
    <property type="entry name" value="DUF3553"/>
    <property type="match status" value="1"/>
</dbReference>